<gene>
    <name evidence="1" type="ORF">O181_128197</name>
</gene>
<proteinExistence type="predicted"/>
<accession>A0A9Q3KZD7</accession>
<organism evidence="1 2">
    <name type="scientific">Austropuccinia psidii MF-1</name>
    <dbReference type="NCBI Taxonomy" id="1389203"/>
    <lineage>
        <taxon>Eukaryota</taxon>
        <taxon>Fungi</taxon>
        <taxon>Dikarya</taxon>
        <taxon>Basidiomycota</taxon>
        <taxon>Pucciniomycotina</taxon>
        <taxon>Pucciniomycetes</taxon>
        <taxon>Pucciniales</taxon>
        <taxon>Sphaerophragmiaceae</taxon>
        <taxon>Austropuccinia</taxon>
    </lineage>
</organism>
<dbReference type="EMBL" id="AVOT02130713">
    <property type="protein sequence ID" value="MBW0588482.1"/>
    <property type="molecule type" value="Genomic_DNA"/>
</dbReference>
<comment type="caution">
    <text evidence="1">The sequence shown here is derived from an EMBL/GenBank/DDBJ whole genome shotgun (WGS) entry which is preliminary data.</text>
</comment>
<reference evidence="1" key="1">
    <citation type="submission" date="2021-03" db="EMBL/GenBank/DDBJ databases">
        <title>Draft genome sequence of rust myrtle Austropuccinia psidii MF-1, a brazilian biotype.</title>
        <authorList>
            <person name="Quecine M.C."/>
            <person name="Pachon D.M.R."/>
            <person name="Bonatelli M.L."/>
            <person name="Correr F.H."/>
            <person name="Franceschini L.M."/>
            <person name="Leite T.F."/>
            <person name="Margarido G.R.A."/>
            <person name="Almeida C.A."/>
            <person name="Ferrarezi J.A."/>
            <person name="Labate C.A."/>
        </authorList>
    </citation>
    <scope>NUCLEOTIDE SEQUENCE</scope>
    <source>
        <strain evidence="1">MF-1</strain>
    </source>
</reference>
<evidence type="ECO:0000313" key="2">
    <source>
        <dbReference type="Proteomes" id="UP000765509"/>
    </source>
</evidence>
<protein>
    <submittedName>
        <fullName evidence="1">Uncharacterized protein</fullName>
    </submittedName>
</protein>
<name>A0A9Q3KZD7_9BASI</name>
<dbReference type="AlphaFoldDB" id="A0A9Q3KZD7"/>
<feature type="non-terminal residue" evidence="1">
    <location>
        <position position="1"/>
    </location>
</feature>
<sequence>DYKVTLTRLKQDFILTVVQREVNRRRLTRDSPWWSQELVGKTFQPEDDHPSLFQDEVPSHLPVEVAVEPQSTI</sequence>
<dbReference type="Proteomes" id="UP000765509">
    <property type="component" value="Unassembled WGS sequence"/>
</dbReference>
<evidence type="ECO:0000313" key="1">
    <source>
        <dbReference type="EMBL" id="MBW0588482.1"/>
    </source>
</evidence>
<keyword evidence="2" id="KW-1185">Reference proteome</keyword>